<name>A0A4Y7LKB9_PAPSO</name>
<feature type="compositionally biased region" description="Basic and acidic residues" evidence="1">
    <location>
        <begin position="326"/>
        <end position="335"/>
    </location>
</feature>
<evidence type="ECO:0008006" key="4">
    <source>
        <dbReference type="Google" id="ProtNLM"/>
    </source>
</evidence>
<feature type="compositionally biased region" description="Low complexity" evidence="1">
    <location>
        <begin position="258"/>
        <end position="273"/>
    </location>
</feature>
<dbReference type="Gramene" id="RZC84575">
    <property type="protein sequence ID" value="RZC84575"/>
    <property type="gene ID" value="C5167_047363"/>
</dbReference>
<protein>
    <recommendedName>
        <fullName evidence="4">Aminotransferase-like plant mobile domain-containing protein</fullName>
    </recommendedName>
</protein>
<organism evidence="2 3">
    <name type="scientific">Papaver somniferum</name>
    <name type="common">Opium poppy</name>
    <dbReference type="NCBI Taxonomy" id="3469"/>
    <lineage>
        <taxon>Eukaryota</taxon>
        <taxon>Viridiplantae</taxon>
        <taxon>Streptophyta</taxon>
        <taxon>Embryophyta</taxon>
        <taxon>Tracheophyta</taxon>
        <taxon>Spermatophyta</taxon>
        <taxon>Magnoliopsida</taxon>
        <taxon>Ranunculales</taxon>
        <taxon>Papaveraceae</taxon>
        <taxon>Papaveroideae</taxon>
        <taxon>Papaver</taxon>
    </lineage>
</organism>
<evidence type="ECO:0000256" key="1">
    <source>
        <dbReference type="SAM" id="MobiDB-lite"/>
    </source>
</evidence>
<feature type="region of interest" description="Disordered" evidence="1">
    <location>
        <begin position="256"/>
        <end position="353"/>
    </location>
</feature>
<sequence>MARGITYPLAPMFLGGVYRHLDTLISDLEATNSSRRVIESFVPTRFLQMWFWERFPASRSGVNKLVMRNDNAPSTSRLLPTLPTRYPRTALYEKQHVKKAKNEFMWILDDLGSFEARPYDSAPSGISFLGPNFVFLEDVLDSETSVARQLGYDQGSASILPNPSDDIGFMQNCYRRFVFKPDGPRYCRDGPFNLVVLPPKNVPEFMQAWCTNWYDELTRMIGFVCDVADPVEAVSPRKLNDIGRIRLDLDVASAHGIKSGSRGKSSKSAAKKGTNIPAVSEPVQRPHVVVRNRGAPAASSRGQQGSRVGGASSLQSSASSSNPQEKSIRRAEQAFEKSNSSGQIGGGSRNPESIFPAAIGSPVSLIGKATWFDFKGASAPMASIYAHYVLVHNFPVPSELKDYYKEIVEEYGHVASTEILADGNNLVPSVSALVSAEKEMVEMGDGCPPSSTLEIWRSSFVIPQLLKFNMVWIEEMYKGMDEIRAGRQLVLPGDITSLKEEVKAETQKLKEQQKEQIRITAEASKIGAEIATISTRL</sequence>
<keyword evidence="3" id="KW-1185">Reference proteome</keyword>
<accession>A0A4Y7LKB9</accession>
<reference evidence="2 3" key="1">
    <citation type="journal article" date="2018" name="Science">
        <title>The opium poppy genome and morphinan production.</title>
        <authorList>
            <person name="Guo L."/>
            <person name="Winzer T."/>
            <person name="Yang X."/>
            <person name="Li Y."/>
            <person name="Ning Z."/>
            <person name="He Z."/>
            <person name="Teodor R."/>
            <person name="Lu Y."/>
            <person name="Bowser T.A."/>
            <person name="Graham I.A."/>
            <person name="Ye K."/>
        </authorList>
    </citation>
    <scope>NUCLEOTIDE SEQUENCE [LARGE SCALE GENOMIC DNA]</scope>
    <source>
        <strain evidence="3">cv. HN1</strain>
        <tissue evidence="2">Leaves</tissue>
    </source>
</reference>
<feature type="compositionally biased region" description="Low complexity" evidence="1">
    <location>
        <begin position="298"/>
        <end position="321"/>
    </location>
</feature>
<evidence type="ECO:0000313" key="2">
    <source>
        <dbReference type="EMBL" id="RZC84575.1"/>
    </source>
</evidence>
<dbReference type="AlphaFoldDB" id="A0A4Y7LKB9"/>
<dbReference type="EMBL" id="CM010725">
    <property type="protein sequence ID" value="RZC84575.1"/>
    <property type="molecule type" value="Genomic_DNA"/>
</dbReference>
<gene>
    <name evidence="2" type="ORF">C5167_047363</name>
</gene>
<dbReference type="Proteomes" id="UP000316621">
    <property type="component" value="Chromosome 11"/>
</dbReference>
<proteinExistence type="predicted"/>
<evidence type="ECO:0000313" key="3">
    <source>
        <dbReference type="Proteomes" id="UP000316621"/>
    </source>
</evidence>